<dbReference type="EMBL" id="ABEXCJ040000001">
    <property type="protein sequence ID" value="ELR5215905.1"/>
    <property type="molecule type" value="Genomic_DNA"/>
</dbReference>
<comment type="caution">
    <text evidence="1">The sequence shown here is derived from an EMBL/GenBank/DDBJ whole genome shotgun (WGS) entry which is preliminary data.</text>
</comment>
<protein>
    <submittedName>
        <fullName evidence="1">Uncharacterized protein</fullName>
    </submittedName>
</protein>
<sequence length="106" mass="11898">MIKKIIVIFVVLIIAISVFAYNKLTIFTVQPIGAIPDGVTVVMWKKGDMRFFESADGLCMQRVGGVSLLCRMSMLGNAIDKDNIIIRLPYSDYAYLKSTDGKKFDR</sequence>
<accession>A0AAD2VLY5</accession>
<evidence type="ECO:0000313" key="2">
    <source>
        <dbReference type="EMBL" id="EMR4588092.1"/>
    </source>
</evidence>
<name>A0AAD2VLY5_PRORE</name>
<reference evidence="1" key="1">
    <citation type="submission" date="2023-10" db="EMBL/GenBank/DDBJ databases">
        <authorList>
            <consortium name="Clinical and Environmental Microbiology Branch: Whole genome sequencing antimicrobial resistance pathogens in the healthcare setting"/>
        </authorList>
    </citation>
    <scope>NUCLEOTIDE SEQUENCE</scope>
    <source>
        <strain evidence="1">2020QW-00022</strain>
    </source>
</reference>
<proteinExistence type="predicted"/>
<organism evidence="1">
    <name type="scientific">Providencia rettgeri</name>
    <dbReference type="NCBI Taxonomy" id="587"/>
    <lineage>
        <taxon>Bacteria</taxon>
        <taxon>Pseudomonadati</taxon>
        <taxon>Pseudomonadota</taxon>
        <taxon>Gammaproteobacteria</taxon>
        <taxon>Enterobacterales</taxon>
        <taxon>Morganellaceae</taxon>
        <taxon>Providencia</taxon>
    </lineage>
</organism>
<evidence type="ECO:0000313" key="1">
    <source>
        <dbReference type="EMBL" id="ELR5215905.1"/>
    </source>
</evidence>
<dbReference type="EMBL" id="ABEXCJ050000001">
    <property type="protein sequence ID" value="EMR4588092.1"/>
    <property type="molecule type" value="Genomic_DNA"/>
</dbReference>
<dbReference type="AlphaFoldDB" id="A0AAD2VLY5"/>
<gene>
    <name evidence="2" type="ORF">M0K77_000343</name>
    <name evidence="1" type="ORF">M0K77_RS01715</name>
</gene>